<gene>
    <name evidence="1" type="ORF">NCTC7878_01641</name>
</gene>
<proteinExistence type="predicted"/>
<sequence>MWTVTKIRADYEGWWLFSDWPENIVEKYQYQDFDDMFKHYQQLINQCKVQFDNYVTGKYNIYAFYNNCDMNYCEDCEEDLQIFYSFIVLQIMKYIINYQ</sequence>
<dbReference type="Proteomes" id="UP000249913">
    <property type="component" value="Unassembled WGS sequence"/>
</dbReference>
<dbReference type="AlphaFoldDB" id="A0A2X2LZD4"/>
<evidence type="ECO:0000313" key="1">
    <source>
        <dbReference type="EMBL" id="SPZ98249.1"/>
    </source>
</evidence>
<evidence type="ECO:0000313" key="2">
    <source>
        <dbReference type="Proteomes" id="UP000249913"/>
    </source>
</evidence>
<reference evidence="1 2" key="1">
    <citation type="submission" date="2018-06" db="EMBL/GenBank/DDBJ databases">
        <authorList>
            <consortium name="Pathogen Informatics"/>
            <person name="Doyle S."/>
        </authorList>
    </citation>
    <scope>NUCLEOTIDE SEQUENCE [LARGE SCALE GENOMIC DNA]</scope>
    <source>
        <strain evidence="1 2">NCTC7878</strain>
    </source>
</reference>
<dbReference type="EMBL" id="UAUX01000008">
    <property type="protein sequence ID" value="SPZ98249.1"/>
    <property type="molecule type" value="Genomic_DNA"/>
</dbReference>
<organism evidence="1 2">
    <name type="scientific">Staphylococcus aureus</name>
    <dbReference type="NCBI Taxonomy" id="1280"/>
    <lineage>
        <taxon>Bacteria</taxon>
        <taxon>Bacillati</taxon>
        <taxon>Bacillota</taxon>
        <taxon>Bacilli</taxon>
        <taxon>Bacillales</taxon>
        <taxon>Staphylococcaceae</taxon>
        <taxon>Staphylococcus</taxon>
    </lineage>
</organism>
<name>A0A2X2LZD4_STAAU</name>
<dbReference type="InterPro" id="IPR010434">
    <property type="entry name" value="DUF1033"/>
</dbReference>
<protein>
    <submittedName>
        <fullName evidence="1">DNA binding protein</fullName>
    </submittedName>
</protein>
<dbReference type="Pfam" id="PF06279">
    <property type="entry name" value="DUF1033"/>
    <property type="match status" value="1"/>
</dbReference>
<accession>A0A2X2LZD4</accession>